<dbReference type="RefSeq" id="XP_009167233.1">
    <property type="nucleotide sequence ID" value="XM_009168969.1"/>
</dbReference>
<feature type="region of interest" description="Disordered" evidence="1">
    <location>
        <begin position="1"/>
        <end position="24"/>
    </location>
</feature>
<dbReference type="InterPro" id="IPR013083">
    <property type="entry name" value="Znf_RING/FYVE/PHD"/>
</dbReference>
<reference evidence="3 4" key="1">
    <citation type="submission" date="2013-11" db="EMBL/GenBank/DDBJ databases">
        <title>Opisthorchis viverrini - life in the bile duct.</title>
        <authorList>
            <person name="Young N.D."/>
            <person name="Nagarajan N."/>
            <person name="Lin S.J."/>
            <person name="Korhonen P.K."/>
            <person name="Jex A.R."/>
            <person name="Hall R.S."/>
            <person name="Safavi-Hemami H."/>
            <person name="Kaewkong W."/>
            <person name="Bertrand D."/>
            <person name="Gao S."/>
            <person name="Seet Q."/>
            <person name="Wongkham S."/>
            <person name="Teh B.T."/>
            <person name="Wongkham C."/>
            <person name="Intapan P.M."/>
            <person name="Maleewong W."/>
            <person name="Yang X."/>
            <person name="Hu M."/>
            <person name="Wang Z."/>
            <person name="Hofmann A."/>
            <person name="Sternberg P.W."/>
            <person name="Tan P."/>
            <person name="Wang J."/>
            <person name="Gasser R.B."/>
        </authorList>
    </citation>
    <scope>NUCLEOTIDE SEQUENCE [LARGE SCALE GENOMIC DNA]</scope>
</reference>
<name>A0A074ZNJ8_OPIVI</name>
<dbReference type="GeneID" id="20318452"/>
<keyword evidence="4" id="KW-1185">Reference proteome</keyword>
<dbReference type="Gene3D" id="3.30.40.10">
    <property type="entry name" value="Zinc/RING finger domain, C3HC4 (zinc finger)"/>
    <property type="match status" value="1"/>
</dbReference>
<dbReference type="OrthoDB" id="10401623at2759"/>
<dbReference type="GO" id="GO:0006886">
    <property type="term" value="P:intracellular protein transport"/>
    <property type="evidence" value="ECO:0007669"/>
    <property type="project" value="InterPro"/>
</dbReference>
<dbReference type="InterPro" id="IPR010911">
    <property type="entry name" value="Rab_BD"/>
</dbReference>
<evidence type="ECO:0000259" key="2">
    <source>
        <dbReference type="PROSITE" id="PS50916"/>
    </source>
</evidence>
<feature type="compositionally biased region" description="Polar residues" evidence="1">
    <location>
        <begin position="1"/>
        <end position="10"/>
    </location>
</feature>
<protein>
    <recommendedName>
        <fullName evidence="2">RabBD domain-containing protein</fullName>
    </recommendedName>
</protein>
<accession>A0A074ZNJ8</accession>
<evidence type="ECO:0000313" key="3">
    <source>
        <dbReference type="EMBL" id="KER28973.1"/>
    </source>
</evidence>
<dbReference type="Proteomes" id="UP000054324">
    <property type="component" value="Unassembled WGS sequence"/>
</dbReference>
<dbReference type="EMBL" id="KL596687">
    <property type="protein sequence ID" value="KER28973.1"/>
    <property type="molecule type" value="Genomic_DNA"/>
</dbReference>
<sequence length="174" mass="19763">MGNELSQSGEPGNPSDHISYETASIPLTNYRKPLDDNGCSIPYSQDVTITGDDQSRTCSDNRRNQAITAEAEKQANEMCLTDEEKDHINQVLSRVRRLEEQEESRILEPCCEKPSAAYALLLYGSSYWYFEIPVVSLIERPQNALETFQEASALAVPETRSECHWLRKNLQTFK</sequence>
<dbReference type="PROSITE" id="PS50916">
    <property type="entry name" value="RABBD"/>
    <property type="match status" value="1"/>
</dbReference>
<gene>
    <name evidence="3" type="ORF">T265_04270</name>
</gene>
<proteinExistence type="predicted"/>
<dbReference type="KEGG" id="ovi:T265_04270"/>
<dbReference type="AlphaFoldDB" id="A0A074ZNJ8"/>
<feature type="domain" description="RabBD" evidence="2">
    <location>
        <begin position="74"/>
        <end position="132"/>
    </location>
</feature>
<evidence type="ECO:0000256" key="1">
    <source>
        <dbReference type="SAM" id="MobiDB-lite"/>
    </source>
</evidence>
<evidence type="ECO:0000313" key="4">
    <source>
        <dbReference type="Proteomes" id="UP000054324"/>
    </source>
</evidence>
<dbReference type="GO" id="GO:0031267">
    <property type="term" value="F:small GTPase binding"/>
    <property type="evidence" value="ECO:0007669"/>
    <property type="project" value="InterPro"/>
</dbReference>
<organism evidence="3 4">
    <name type="scientific">Opisthorchis viverrini</name>
    <name type="common">Southeast Asian liver fluke</name>
    <dbReference type="NCBI Taxonomy" id="6198"/>
    <lineage>
        <taxon>Eukaryota</taxon>
        <taxon>Metazoa</taxon>
        <taxon>Spiralia</taxon>
        <taxon>Lophotrochozoa</taxon>
        <taxon>Platyhelminthes</taxon>
        <taxon>Trematoda</taxon>
        <taxon>Digenea</taxon>
        <taxon>Opisthorchiida</taxon>
        <taxon>Opisthorchiata</taxon>
        <taxon>Opisthorchiidae</taxon>
        <taxon>Opisthorchis</taxon>
    </lineage>
</organism>
<dbReference type="CTD" id="20318452"/>